<evidence type="ECO:0000313" key="1">
    <source>
        <dbReference type="Proteomes" id="UP000887576"/>
    </source>
</evidence>
<dbReference type="Proteomes" id="UP000887576">
    <property type="component" value="Unplaced"/>
</dbReference>
<protein>
    <submittedName>
        <fullName evidence="2">Uncharacterized protein</fullName>
    </submittedName>
</protein>
<evidence type="ECO:0000313" key="2">
    <source>
        <dbReference type="WBParaSite" id="JU765_v2.g11420.t1"/>
    </source>
</evidence>
<organism evidence="1 2">
    <name type="scientific">Panagrolaimus sp. JU765</name>
    <dbReference type="NCBI Taxonomy" id="591449"/>
    <lineage>
        <taxon>Eukaryota</taxon>
        <taxon>Metazoa</taxon>
        <taxon>Ecdysozoa</taxon>
        <taxon>Nematoda</taxon>
        <taxon>Chromadorea</taxon>
        <taxon>Rhabditida</taxon>
        <taxon>Tylenchina</taxon>
        <taxon>Panagrolaimomorpha</taxon>
        <taxon>Panagrolaimoidea</taxon>
        <taxon>Panagrolaimidae</taxon>
        <taxon>Panagrolaimus</taxon>
    </lineage>
</organism>
<reference evidence="2" key="1">
    <citation type="submission" date="2022-11" db="UniProtKB">
        <authorList>
            <consortium name="WormBaseParasite"/>
        </authorList>
    </citation>
    <scope>IDENTIFICATION</scope>
</reference>
<proteinExistence type="predicted"/>
<sequence>MFKNKKLSKPIIENKENKLDSNGAVIIDVNSENGLSSEKTSASDGLESDKPIKLRELFEAESTNQALVEYATKPKCGYSKVSFSRSQTVYVLPNTRQRVHKKIIRSRHDAWRRYGALKVIHELGGWTYTLQNRVKHFHKIEKGTPLPPAPTQPPILTEEEFYKRPIITMPATHKDTKSRRIKNNRRKQSRSEKSETESSEDPPSC</sequence>
<dbReference type="WBParaSite" id="JU765_v2.g11420.t1">
    <property type="protein sequence ID" value="JU765_v2.g11420.t1"/>
    <property type="gene ID" value="JU765_v2.g11420"/>
</dbReference>
<name>A0AC34PZE0_9BILA</name>
<accession>A0AC34PZE0</accession>